<dbReference type="RefSeq" id="WP_095512027.1">
    <property type="nucleotide sequence ID" value="NZ_MQWD01000001.1"/>
</dbReference>
<dbReference type="OrthoDB" id="1524495at2"/>
<evidence type="ECO:0000256" key="2">
    <source>
        <dbReference type="SAM" id="Phobius"/>
    </source>
</evidence>
<feature type="compositionally biased region" description="Low complexity" evidence="1">
    <location>
        <begin position="233"/>
        <end position="242"/>
    </location>
</feature>
<feature type="compositionally biased region" description="Basic and acidic residues" evidence="1">
    <location>
        <begin position="246"/>
        <end position="256"/>
    </location>
</feature>
<evidence type="ECO:0000313" key="3">
    <source>
        <dbReference type="EMBL" id="PAP78342.1"/>
    </source>
</evidence>
<feature type="region of interest" description="Disordered" evidence="1">
    <location>
        <begin position="229"/>
        <end position="268"/>
    </location>
</feature>
<keyword evidence="2" id="KW-0472">Membrane</keyword>
<name>A0A271J4A4_9BACT</name>
<organism evidence="3 4">
    <name type="scientific">Rubrivirga marina</name>
    <dbReference type="NCBI Taxonomy" id="1196024"/>
    <lineage>
        <taxon>Bacteria</taxon>
        <taxon>Pseudomonadati</taxon>
        <taxon>Rhodothermota</taxon>
        <taxon>Rhodothermia</taxon>
        <taxon>Rhodothermales</taxon>
        <taxon>Rubricoccaceae</taxon>
        <taxon>Rubrivirga</taxon>
    </lineage>
</organism>
<keyword evidence="2" id="KW-0812">Transmembrane</keyword>
<sequence length="268" mass="28904">MPDRYSADEARRIFARAARRQHAAPAEDGLTLDELAEIARSAGLDPSLVRAEATSERVCDGHRATWHGVPVGVRRARLLPDRVSDREWERIVDLVRAEFKLGGTAQQIGTRREWSTGTSSSSTSSMSTAYTVTVEQRPDGDLVTVEAPNTYQMMGYIFGGTIGFVGLMLGAMGALLGPPGEMGNVVLAVSWIAAAALALYAVMWMSARVSARRTPDRFESLLDRIDLASRTEPASAPPATTTGRIDPVHLDAEADRAGSTSSPHRVRA</sequence>
<accession>A0A271J4A4</accession>
<gene>
    <name evidence="3" type="ORF">BSZ37_18905</name>
</gene>
<comment type="caution">
    <text evidence="3">The sequence shown here is derived from an EMBL/GenBank/DDBJ whole genome shotgun (WGS) entry which is preliminary data.</text>
</comment>
<dbReference type="EMBL" id="MQWD01000001">
    <property type="protein sequence ID" value="PAP78342.1"/>
    <property type="molecule type" value="Genomic_DNA"/>
</dbReference>
<keyword evidence="4" id="KW-1185">Reference proteome</keyword>
<evidence type="ECO:0000313" key="4">
    <source>
        <dbReference type="Proteomes" id="UP000216339"/>
    </source>
</evidence>
<reference evidence="3 4" key="1">
    <citation type="submission" date="2016-11" db="EMBL/GenBank/DDBJ databases">
        <title>Study of marine rhodopsin-containing bacteria.</title>
        <authorList>
            <person name="Yoshizawa S."/>
            <person name="Kumagai Y."/>
            <person name="Kogure K."/>
        </authorList>
    </citation>
    <scope>NUCLEOTIDE SEQUENCE [LARGE SCALE GENOMIC DNA]</scope>
    <source>
        <strain evidence="3 4">SAORIC-28</strain>
    </source>
</reference>
<evidence type="ECO:0000256" key="1">
    <source>
        <dbReference type="SAM" id="MobiDB-lite"/>
    </source>
</evidence>
<feature type="transmembrane region" description="Helical" evidence="2">
    <location>
        <begin position="156"/>
        <end position="176"/>
    </location>
</feature>
<proteinExistence type="predicted"/>
<dbReference type="AlphaFoldDB" id="A0A271J4A4"/>
<protein>
    <submittedName>
        <fullName evidence="3">Uncharacterized protein</fullName>
    </submittedName>
</protein>
<dbReference type="Proteomes" id="UP000216339">
    <property type="component" value="Unassembled WGS sequence"/>
</dbReference>
<keyword evidence="2" id="KW-1133">Transmembrane helix</keyword>
<feature type="transmembrane region" description="Helical" evidence="2">
    <location>
        <begin position="182"/>
        <end position="203"/>
    </location>
</feature>
<feature type="compositionally biased region" description="Polar residues" evidence="1">
    <location>
        <begin position="258"/>
        <end position="268"/>
    </location>
</feature>